<sequence length="155" mass="16962">MILSLAACNKERMRLSIGCSNNEQVEVFVNQYQHSATGEPFDDNWLLCSVSVSFGSFSGQFSASFQTYDFIKFSKELKNLYACLKGTATFEPLEGQLEIKLTGNGSGGIELVGSCMDTVGVGNELNFSAGLDQTYLQSIISELDEVIENFPVRAL</sequence>
<organism evidence="1 2">
    <name type="scientific">Shewanella sediminis (strain HAW-EB3)</name>
    <dbReference type="NCBI Taxonomy" id="425104"/>
    <lineage>
        <taxon>Bacteria</taxon>
        <taxon>Pseudomonadati</taxon>
        <taxon>Pseudomonadota</taxon>
        <taxon>Gammaproteobacteria</taxon>
        <taxon>Alteromonadales</taxon>
        <taxon>Shewanellaceae</taxon>
        <taxon>Shewanella</taxon>
    </lineage>
</organism>
<dbReference type="AlphaFoldDB" id="A8FWE3"/>
<gene>
    <name evidence="1" type="ordered locus">Ssed_2559</name>
</gene>
<reference evidence="1 2" key="1">
    <citation type="submission" date="2007-08" db="EMBL/GenBank/DDBJ databases">
        <title>Complete sequence of Shewanella sediminis HAW-EB3.</title>
        <authorList>
            <consortium name="US DOE Joint Genome Institute"/>
            <person name="Copeland A."/>
            <person name="Lucas S."/>
            <person name="Lapidus A."/>
            <person name="Barry K."/>
            <person name="Glavina del Rio T."/>
            <person name="Dalin E."/>
            <person name="Tice H."/>
            <person name="Pitluck S."/>
            <person name="Chertkov O."/>
            <person name="Brettin T."/>
            <person name="Bruce D."/>
            <person name="Detter J.C."/>
            <person name="Han C."/>
            <person name="Schmutz J."/>
            <person name="Larimer F."/>
            <person name="Land M."/>
            <person name="Hauser L."/>
            <person name="Kyrpides N."/>
            <person name="Kim E."/>
            <person name="Zhao J.-S."/>
            <person name="Richardson P."/>
        </authorList>
    </citation>
    <scope>NUCLEOTIDE SEQUENCE [LARGE SCALE GENOMIC DNA]</scope>
    <source>
        <strain evidence="1 2">HAW-EB3</strain>
    </source>
</reference>
<evidence type="ECO:0000313" key="2">
    <source>
        <dbReference type="Proteomes" id="UP000002015"/>
    </source>
</evidence>
<dbReference type="EMBL" id="CP000821">
    <property type="protein sequence ID" value="ABV37166.1"/>
    <property type="molecule type" value="Genomic_DNA"/>
</dbReference>
<dbReference type="InterPro" id="IPR056510">
    <property type="entry name" value="WapI"/>
</dbReference>
<protein>
    <submittedName>
        <fullName evidence="1">Uncharacterized protein</fullName>
    </submittedName>
</protein>
<evidence type="ECO:0000313" key="1">
    <source>
        <dbReference type="EMBL" id="ABV37166.1"/>
    </source>
</evidence>
<dbReference type="KEGG" id="sse:Ssed_2559"/>
<proteinExistence type="predicted"/>
<accession>A8FWE3</accession>
<dbReference type="HOGENOM" id="CLU_1804878_0_0_6"/>
<dbReference type="eggNOG" id="ENOG5032WP8">
    <property type="taxonomic scope" value="Bacteria"/>
</dbReference>
<dbReference type="Proteomes" id="UP000002015">
    <property type="component" value="Chromosome"/>
</dbReference>
<dbReference type="Pfam" id="PF24716">
    <property type="entry name" value="WapI"/>
    <property type="match status" value="1"/>
</dbReference>
<name>A8FWE3_SHESH</name>
<dbReference type="STRING" id="425104.Ssed_2559"/>
<keyword evidence="2" id="KW-1185">Reference proteome</keyword>